<dbReference type="InterPro" id="IPR029055">
    <property type="entry name" value="Ntn_hydrolases_N"/>
</dbReference>
<dbReference type="Proteomes" id="UP000618094">
    <property type="component" value="Unassembled WGS sequence"/>
</dbReference>
<keyword evidence="1" id="KW-0378">Hydrolase</keyword>
<name>A0A8H9KFL8_LACHE</name>
<proteinExistence type="predicted"/>
<organism evidence="3 4">
    <name type="scientific">Lactobacillus helveticus</name>
    <name type="common">Lactobacillus suntoryeus</name>
    <dbReference type="NCBI Taxonomy" id="1587"/>
    <lineage>
        <taxon>Bacteria</taxon>
        <taxon>Bacillati</taxon>
        <taxon>Bacillota</taxon>
        <taxon>Bacilli</taxon>
        <taxon>Lactobacillales</taxon>
        <taxon>Lactobacillaceae</taxon>
        <taxon>Lactobacillus</taxon>
    </lineage>
</organism>
<protein>
    <recommendedName>
        <fullName evidence="2">Choloylglycine hydrolase/NAAA C-terminal domain-containing protein</fullName>
    </recommendedName>
</protein>
<evidence type="ECO:0000256" key="1">
    <source>
        <dbReference type="ARBA" id="ARBA00022801"/>
    </source>
</evidence>
<reference evidence="3" key="1">
    <citation type="submission" date="2020-07" db="EMBL/GenBank/DDBJ databases">
        <title>Draft genome sequence of Lactobacillus helveticus strain H-8.</title>
        <authorList>
            <person name="Endo A."/>
            <person name="Maeno S."/>
            <person name="Kido Y."/>
        </authorList>
    </citation>
    <scope>NUCLEOTIDE SEQUENCE</scope>
    <source>
        <strain evidence="3">H-8</strain>
    </source>
</reference>
<dbReference type="Pfam" id="PF02275">
    <property type="entry name" value="CBAH"/>
    <property type="match status" value="1"/>
</dbReference>
<feature type="domain" description="Choloylglycine hydrolase/NAAA C-terminal" evidence="2">
    <location>
        <begin position="3"/>
        <end position="70"/>
    </location>
</feature>
<dbReference type="Gene3D" id="3.60.60.10">
    <property type="entry name" value="Penicillin V Acylase, Chain A"/>
    <property type="match status" value="1"/>
</dbReference>
<dbReference type="GO" id="GO:0016787">
    <property type="term" value="F:hydrolase activity"/>
    <property type="evidence" value="ECO:0007669"/>
    <property type="project" value="UniProtKB-KW"/>
</dbReference>
<dbReference type="InterPro" id="IPR029132">
    <property type="entry name" value="CBAH/NAAA_C"/>
</dbReference>
<dbReference type="EMBL" id="BLYO01000136">
    <property type="protein sequence ID" value="GFO98911.1"/>
    <property type="molecule type" value="Genomic_DNA"/>
</dbReference>
<dbReference type="SUPFAM" id="SSF56235">
    <property type="entry name" value="N-terminal nucleophile aminohydrolases (Ntn hydrolases)"/>
    <property type="match status" value="1"/>
</dbReference>
<comment type="caution">
    <text evidence="3">The sequence shown here is derived from an EMBL/GenBank/DDBJ whole genome shotgun (WGS) entry which is preliminary data.</text>
</comment>
<evidence type="ECO:0000259" key="2">
    <source>
        <dbReference type="Pfam" id="PF02275"/>
    </source>
</evidence>
<sequence>MAHAPKSDDETESVTNFFNILHSVEQAKRLDEIEPGKFEYTMYSDCMNLDKGILYFTTYDNNQIDAVDMNN</sequence>
<gene>
    <name evidence="3" type="ORF">LHEH8_06670</name>
</gene>
<dbReference type="AlphaFoldDB" id="A0A8H9KFL8"/>
<accession>A0A8H9KFL8</accession>
<evidence type="ECO:0000313" key="3">
    <source>
        <dbReference type="EMBL" id="GFO98911.1"/>
    </source>
</evidence>
<evidence type="ECO:0000313" key="4">
    <source>
        <dbReference type="Proteomes" id="UP000618094"/>
    </source>
</evidence>